<dbReference type="AlphaFoldDB" id="A0A024K1I9"/>
<reference evidence="1" key="2">
    <citation type="submission" date="2014-04" db="EMBL/GenBank/DDBJ databases">
        <authorList>
            <person name="Xu Y.W."/>
            <person name="Yang Q."/>
        </authorList>
    </citation>
    <scope>NUCLEOTIDE SEQUENCE</scope>
    <source>
        <strain evidence="1">DSM 44626</strain>
    </source>
</reference>
<keyword evidence="3" id="KW-1185">Reference proteome</keyword>
<evidence type="ECO:0000313" key="1">
    <source>
        <dbReference type="EMBL" id="CDO89766.1"/>
    </source>
</evidence>
<evidence type="ECO:0000313" key="2">
    <source>
        <dbReference type="EMBL" id="ORW98761.1"/>
    </source>
</evidence>
<gene>
    <name evidence="2" type="ORF">AWC29_03750</name>
    <name evidence="1" type="ORF">BN973_04149</name>
</gene>
<name>A0A024K1I9_9MYCO</name>
<proteinExistence type="predicted"/>
<dbReference type="Proteomes" id="UP000193710">
    <property type="component" value="Unassembled WGS sequence"/>
</dbReference>
<evidence type="ECO:0000313" key="3">
    <source>
        <dbReference type="Proteomes" id="UP000193710"/>
    </source>
</evidence>
<dbReference type="Proteomes" id="UP000028880">
    <property type="component" value="Unassembled WGS sequence"/>
</dbReference>
<dbReference type="OrthoDB" id="4733596at2"/>
<organism evidence="1">
    <name type="scientific">Mycobacterium triplex</name>
    <dbReference type="NCBI Taxonomy" id="47839"/>
    <lineage>
        <taxon>Bacteria</taxon>
        <taxon>Bacillati</taxon>
        <taxon>Actinomycetota</taxon>
        <taxon>Actinomycetes</taxon>
        <taxon>Mycobacteriales</taxon>
        <taxon>Mycobacteriaceae</taxon>
        <taxon>Mycobacterium</taxon>
        <taxon>Mycobacterium simiae complex</taxon>
    </lineage>
</organism>
<dbReference type="RefSeq" id="WP_036470472.1">
    <property type="nucleotide sequence ID" value="NZ_HG964446.1"/>
</dbReference>
<dbReference type="HOGENOM" id="CLU_2369861_0_0_11"/>
<dbReference type="EMBL" id="HG964446">
    <property type="protein sequence ID" value="CDO89766.1"/>
    <property type="molecule type" value="Genomic_DNA"/>
</dbReference>
<dbReference type="EMBL" id="LQPY01000047">
    <property type="protein sequence ID" value="ORW98761.1"/>
    <property type="molecule type" value="Genomic_DNA"/>
</dbReference>
<reference evidence="1" key="1">
    <citation type="journal article" date="2014" name="Genome Announc.">
        <title>Draft Genome Sequence of Mycobacterium triplex DSM 44626.</title>
        <authorList>
            <person name="Sassi M."/>
            <person name="Croce O."/>
            <person name="Robert C."/>
            <person name="Raoult D."/>
            <person name="Drancourt M."/>
        </authorList>
    </citation>
    <scope>NUCLEOTIDE SEQUENCE [LARGE SCALE GENOMIC DNA]</scope>
    <source>
        <strain evidence="1">DSM 44626</strain>
    </source>
</reference>
<sequence length="95" mass="10208">MTSNPVVHEIELLGDIYVIHEVGSKRIHLVGTAAEIAQALSLPPTRSAVRSRLLEVFVTADQLRDAATDLDNQAQLPDGPAIGKLLRRVADSLGD</sequence>
<reference evidence="2 3" key="3">
    <citation type="submission" date="2016-01" db="EMBL/GenBank/DDBJ databases">
        <title>The new phylogeny of the genus Mycobacterium.</title>
        <authorList>
            <person name="Tarcisio F."/>
            <person name="Conor M."/>
            <person name="Antonella G."/>
            <person name="Elisabetta G."/>
            <person name="Giulia F.S."/>
            <person name="Sara T."/>
            <person name="Anna F."/>
            <person name="Clotilde B."/>
            <person name="Roberto B."/>
            <person name="Veronica D.S."/>
            <person name="Fabio R."/>
            <person name="Monica P."/>
            <person name="Olivier J."/>
            <person name="Enrico T."/>
            <person name="Nicola S."/>
        </authorList>
    </citation>
    <scope>NUCLEOTIDE SEQUENCE [LARGE SCALE GENOMIC DNA]</scope>
    <source>
        <strain evidence="2 3">DSM 44626</strain>
    </source>
</reference>
<accession>A0A024K1I9</accession>
<protein>
    <submittedName>
        <fullName evidence="1">Uncharacterized protein</fullName>
    </submittedName>
</protein>